<evidence type="ECO:0000313" key="2">
    <source>
        <dbReference type="EMBL" id="KUE75573.1"/>
    </source>
</evidence>
<keyword evidence="3" id="KW-1185">Reference proteome</keyword>
<dbReference type="EMBL" id="JXXK01000009">
    <property type="protein sequence ID" value="KJF40145.1"/>
    <property type="molecule type" value="Genomic_DNA"/>
</dbReference>
<dbReference type="Proteomes" id="UP000053433">
    <property type="component" value="Unassembled WGS sequence"/>
</dbReference>
<evidence type="ECO:0000313" key="3">
    <source>
        <dbReference type="Proteomes" id="UP000032483"/>
    </source>
</evidence>
<dbReference type="AlphaFoldDB" id="A0A0D8IZK6"/>
<proteinExistence type="predicted"/>
<dbReference type="Proteomes" id="UP000032483">
    <property type="component" value="Unassembled WGS sequence"/>
</dbReference>
<sequence length="120" mass="12915">MRLLPVFSTARDAPLCILYYTTKCYNKQKEPGPAPHNSERGTAQENFAPHETKTAVRVLGAGCPAPAAAVCVLTGIFVKQSGKFTSGGGAAQPQRRRPCLWPDARPCACARRARKRTAAC</sequence>
<accession>A0A0W7TP81</accession>
<reference evidence="2 4" key="2">
    <citation type="submission" date="2015-10" db="EMBL/GenBank/DDBJ databases">
        <title>A novel member of the family Ruminococcaceae isolated from human faeces.</title>
        <authorList>
            <person name="Shkoporov A.N."/>
            <person name="Chaplin A.V."/>
            <person name="Motuzova O.V."/>
            <person name="Kafarskaia L.I."/>
            <person name="Efimov B.A."/>
        </authorList>
    </citation>
    <scope>NUCLEOTIDE SEQUENCE [LARGE SCALE GENOMIC DNA]</scope>
    <source>
        <strain evidence="2 4">668</strain>
    </source>
</reference>
<evidence type="ECO:0000313" key="1">
    <source>
        <dbReference type="EMBL" id="KJF40145.1"/>
    </source>
</evidence>
<comment type="caution">
    <text evidence="1">The sequence shown here is derived from an EMBL/GenBank/DDBJ whole genome shotgun (WGS) entry which is preliminary data.</text>
</comment>
<protein>
    <submittedName>
        <fullName evidence="1">Uncharacterized protein</fullName>
    </submittedName>
</protein>
<evidence type="ECO:0000313" key="4">
    <source>
        <dbReference type="Proteomes" id="UP000053433"/>
    </source>
</evidence>
<organism evidence="1 3">
    <name type="scientific">Ruthenibacterium lactatiformans</name>
    <dbReference type="NCBI Taxonomy" id="1550024"/>
    <lineage>
        <taxon>Bacteria</taxon>
        <taxon>Bacillati</taxon>
        <taxon>Bacillota</taxon>
        <taxon>Clostridia</taxon>
        <taxon>Eubacteriales</taxon>
        <taxon>Oscillospiraceae</taxon>
        <taxon>Ruthenibacterium</taxon>
    </lineage>
</organism>
<dbReference type="EMBL" id="LMUA01000019">
    <property type="protein sequence ID" value="KUE75573.1"/>
    <property type="molecule type" value="Genomic_DNA"/>
</dbReference>
<accession>A0A0D8IZK6</accession>
<name>A0A0D8IZK6_9FIRM</name>
<reference evidence="1" key="1">
    <citation type="submission" date="2015-02" db="EMBL/GenBank/DDBJ databases">
        <title>A novel member of the family Ruminococcaceae isolated from human feces.</title>
        <authorList>
            <person name="Shkoporov A.N."/>
            <person name="Chaplin A.V."/>
            <person name="Motuzova O.V."/>
            <person name="Kafarskaia L.I."/>
            <person name="Khokhlova E.V."/>
            <person name="Efimov B.A."/>
        </authorList>
    </citation>
    <scope>NUCLEOTIDE SEQUENCE [LARGE SCALE GENOMIC DNA]</scope>
    <source>
        <strain evidence="1">585-1</strain>
    </source>
</reference>
<gene>
    <name evidence="2" type="ORF">ASJ35_13110</name>
    <name evidence="1" type="ORF">TQ39_08240</name>
</gene>